<evidence type="ECO:0000256" key="2">
    <source>
        <dbReference type="ARBA" id="ARBA00022490"/>
    </source>
</evidence>
<dbReference type="Proteomes" id="UP000694397">
    <property type="component" value="Chromosome 9"/>
</dbReference>
<evidence type="ECO:0000313" key="8">
    <source>
        <dbReference type="Proteomes" id="UP000694397"/>
    </source>
</evidence>
<keyword evidence="4" id="KW-0391">Immunity</keyword>
<dbReference type="AlphaFoldDB" id="A0A8C9RYC6"/>
<keyword evidence="8" id="KW-1185">Reference proteome</keyword>
<feature type="domain" description="CARD" evidence="6">
    <location>
        <begin position="9"/>
        <end position="97"/>
    </location>
</feature>
<name>A0A8C9RYC6_SCLFO</name>
<evidence type="ECO:0000256" key="4">
    <source>
        <dbReference type="ARBA" id="ARBA00022859"/>
    </source>
</evidence>
<dbReference type="GO" id="GO:0006954">
    <property type="term" value="P:inflammatory response"/>
    <property type="evidence" value="ECO:0007669"/>
    <property type="project" value="UniProtKB-KW"/>
</dbReference>
<dbReference type="PANTHER" id="PTHR46985:SF2">
    <property type="entry name" value="APOPTOSIS-ASSOCIATED SPECK-LIKE PROTEIN CONTAINING A CARD"/>
    <property type="match status" value="1"/>
</dbReference>
<dbReference type="SUPFAM" id="SSF47986">
    <property type="entry name" value="DEATH domain"/>
    <property type="match status" value="1"/>
</dbReference>
<dbReference type="Ensembl" id="ENSSFOT00015021153.2">
    <property type="protein sequence ID" value="ENSSFOP00015020919.2"/>
    <property type="gene ID" value="ENSSFOG00015013454.2"/>
</dbReference>
<dbReference type="Pfam" id="PF00619">
    <property type="entry name" value="CARD"/>
    <property type="match status" value="1"/>
</dbReference>
<keyword evidence="5" id="KW-0395">Inflammatory response</keyword>
<sequence length="97" mass="11035">GLKTLGPEQKYRNAAFVDEHRADLIDKVTLVDPILDKLSPLVHPEAYAKVRAAATRHEKVRLLYDYVFPSGGTVVKSRFFEILNEIHPHLVQQLKDS</sequence>
<dbReference type="OrthoDB" id="8891580at2759"/>
<protein>
    <recommendedName>
        <fullName evidence="6">CARD domain-containing protein</fullName>
    </recommendedName>
</protein>
<organism evidence="7 8">
    <name type="scientific">Scleropages formosus</name>
    <name type="common">Asian bonytongue</name>
    <name type="synonym">Osteoglossum formosum</name>
    <dbReference type="NCBI Taxonomy" id="113540"/>
    <lineage>
        <taxon>Eukaryota</taxon>
        <taxon>Metazoa</taxon>
        <taxon>Chordata</taxon>
        <taxon>Craniata</taxon>
        <taxon>Vertebrata</taxon>
        <taxon>Euteleostomi</taxon>
        <taxon>Actinopterygii</taxon>
        <taxon>Neopterygii</taxon>
        <taxon>Teleostei</taxon>
        <taxon>Osteoglossocephala</taxon>
        <taxon>Osteoglossomorpha</taxon>
        <taxon>Osteoglossiformes</taxon>
        <taxon>Osteoglossidae</taxon>
        <taxon>Scleropages</taxon>
    </lineage>
</organism>
<dbReference type="CDD" id="cd08330">
    <property type="entry name" value="CARD_ASC_NALP1"/>
    <property type="match status" value="1"/>
</dbReference>
<dbReference type="PANTHER" id="PTHR46985">
    <property type="entry name" value="NACHT, LRR AND PYD DOMAINS-CONTAINING PROTEIN 1"/>
    <property type="match status" value="1"/>
</dbReference>
<comment type="subcellular location">
    <subcellularLocation>
        <location evidence="1">Cytoplasm</location>
        <location evidence="1">Cytosol</location>
    </subcellularLocation>
</comment>
<reference evidence="7" key="3">
    <citation type="submission" date="2025-09" db="UniProtKB">
        <authorList>
            <consortium name="Ensembl"/>
        </authorList>
    </citation>
    <scope>IDENTIFICATION</scope>
</reference>
<proteinExistence type="predicted"/>
<evidence type="ECO:0000256" key="3">
    <source>
        <dbReference type="ARBA" id="ARBA00022588"/>
    </source>
</evidence>
<dbReference type="InterPro" id="IPR011029">
    <property type="entry name" value="DEATH-like_dom_sf"/>
</dbReference>
<dbReference type="GO" id="GO:0045087">
    <property type="term" value="P:innate immune response"/>
    <property type="evidence" value="ECO:0007669"/>
    <property type="project" value="UniProtKB-KW"/>
</dbReference>
<dbReference type="InterPro" id="IPR001315">
    <property type="entry name" value="CARD"/>
</dbReference>
<dbReference type="GO" id="GO:0005829">
    <property type="term" value="C:cytosol"/>
    <property type="evidence" value="ECO:0007669"/>
    <property type="project" value="UniProtKB-SubCell"/>
</dbReference>
<evidence type="ECO:0000256" key="5">
    <source>
        <dbReference type="ARBA" id="ARBA00023198"/>
    </source>
</evidence>
<dbReference type="InterPro" id="IPR033516">
    <property type="entry name" value="CARD8/ASC/NALP1_CARD"/>
</dbReference>
<keyword evidence="3" id="KW-0399">Innate immunity</keyword>
<dbReference type="GeneTree" id="ENSGT00940000177521"/>
<evidence type="ECO:0000256" key="1">
    <source>
        <dbReference type="ARBA" id="ARBA00004514"/>
    </source>
</evidence>
<accession>A0A8C9RYC6</accession>
<dbReference type="Gene3D" id="1.10.533.10">
    <property type="entry name" value="Death Domain, Fas"/>
    <property type="match status" value="1"/>
</dbReference>
<reference evidence="7" key="2">
    <citation type="submission" date="2025-08" db="UniProtKB">
        <authorList>
            <consortium name="Ensembl"/>
        </authorList>
    </citation>
    <scope>IDENTIFICATION</scope>
</reference>
<dbReference type="InterPro" id="IPR051249">
    <property type="entry name" value="NLRP_Inflammasome"/>
</dbReference>
<evidence type="ECO:0000259" key="6">
    <source>
        <dbReference type="PROSITE" id="PS50209"/>
    </source>
</evidence>
<dbReference type="PROSITE" id="PS50209">
    <property type="entry name" value="CARD"/>
    <property type="match status" value="1"/>
</dbReference>
<dbReference type="GO" id="GO:0042981">
    <property type="term" value="P:regulation of apoptotic process"/>
    <property type="evidence" value="ECO:0007669"/>
    <property type="project" value="InterPro"/>
</dbReference>
<evidence type="ECO:0000313" key="7">
    <source>
        <dbReference type="Ensembl" id="ENSSFOP00015020919.2"/>
    </source>
</evidence>
<keyword evidence="2" id="KW-0963">Cytoplasm</keyword>
<reference evidence="7 8" key="1">
    <citation type="submission" date="2019-04" db="EMBL/GenBank/DDBJ databases">
        <authorList>
            <consortium name="Wellcome Sanger Institute Data Sharing"/>
        </authorList>
    </citation>
    <scope>NUCLEOTIDE SEQUENCE [LARGE SCALE GENOMIC DNA]</scope>
</reference>